<keyword evidence="4" id="KW-0560">Oxidoreductase</keyword>
<dbReference type="Gene3D" id="3.40.50.10860">
    <property type="entry name" value="Leucine Dehydrogenase, chain A, domain 1"/>
    <property type="match status" value="1"/>
</dbReference>
<comment type="catalytic activity">
    <reaction evidence="6">
        <text>shikimate + NADP(+) = 3-dehydroshikimate + NADPH + H(+)</text>
        <dbReference type="Rhea" id="RHEA:17737"/>
        <dbReference type="ChEBI" id="CHEBI:15378"/>
        <dbReference type="ChEBI" id="CHEBI:16630"/>
        <dbReference type="ChEBI" id="CHEBI:36208"/>
        <dbReference type="ChEBI" id="CHEBI:57783"/>
        <dbReference type="ChEBI" id="CHEBI:58349"/>
        <dbReference type="EC" id="1.1.1.25"/>
    </reaction>
</comment>
<dbReference type="InterPro" id="IPR036291">
    <property type="entry name" value="NAD(P)-bd_dom_sf"/>
</dbReference>
<evidence type="ECO:0000256" key="1">
    <source>
        <dbReference type="ARBA" id="ARBA00004871"/>
    </source>
</evidence>
<keyword evidence="5" id="KW-0057">Aromatic amino acid biosynthesis</keyword>
<dbReference type="PANTHER" id="PTHR21089">
    <property type="entry name" value="SHIKIMATE DEHYDROGENASE"/>
    <property type="match status" value="1"/>
</dbReference>
<keyword evidence="3" id="KW-0521">NADP</keyword>
<dbReference type="EC" id="1.1.1.25" evidence="2"/>
<evidence type="ECO:0000313" key="10">
    <source>
        <dbReference type="Proteomes" id="UP001139103"/>
    </source>
</evidence>
<dbReference type="GO" id="GO:0009423">
    <property type="term" value="P:chorismate biosynthetic process"/>
    <property type="evidence" value="ECO:0007669"/>
    <property type="project" value="TreeGrafter"/>
</dbReference>
<feature type="domain" description="Shikimate dehydrogenase substrate binding N-terminal" evidence="8">
    <location>
        <begin position="64"/>
        <end position="135"/>
    </location>
</feature>
<dbReference type="PANTHER" id="PTHR21089:SF1">
    <property type="entry name" value="BIFUNCTIONAL 3-DEHYDROQUINATE DEHYDRATASE_SHIKIMATE DEHYDROGENASE, CHLOROPLASTIC"/>
    <property type="match status" value="1"/>
</dbReference>
<keyword evidence="5" id="KW-0028">Amino-acid biosynthesis</keyword>
<accession>A0A9X1SH41</accession>
<dbReference type="InterPro" id="IPR022893">
    <property type="entry name" value="Shikimate_DH_fam"/>
</dbReference>
<dbReference type="InterPro" id="IPR013708">
    <property type="entry name" value="Shikimate_DH-bd_N"/>
</dbReference>
<dbReference type="Gene3D" id="3.40.50.720">
    <property type="entry name" value="NAD(P)-binding Rossmann-like Domain"/>
    <property type="match status" value="1"/>
</dbReference>
<dbReference type="GO" id="GO:0019632">
    <property type="term" value="P:shikimate metabolic process"/>
    <property type="evidence" value="ECO:0007669"/>
    <property type="project" value="TreeGrafter"/>
</dbReference>
<dbReference type="EMBL" id="JAJKFT010000010">
    <property type="protein sequence ID" value="MCC9629682.1"/>
    <property type="molecule type" value="Genomic_DNA"/>
</dbReference>
<dbReference type="SUPFAM" id="SSF53223">
    <property type="entry name" value="Aminoacid dehydrogenase-like, N-terminal domain"/>
    <property type="match status" value="1"/>
</dbReference>
<dbReference type="RefSeq" id="WP_230220174.1">
    <property type="nucleotide sequence ID" value="NZ_JAJKFT010000010.1"/>
</dbReference>
<comment type="pathway">
    <text evidence="1">Metabolic intermediate biosynthesis; chorismate biosynthesis; chorismate from D-erythrose 4-phosphate and phosphoenolpyruvate: step 4/7.</text>
</comment>
<evidence type="ECO:0000256" key="3">
    <source>
        <dbReference type="ARBA" id="ARBA00022857"/>
    </source>
</evidence>
<dbReference type="InterPro" id="IPR006151">
    <property type="entry name" value="Shikm_DH/Glu-tRNA_Rdtase"/>
</dbReference>
<dbReference type="GO" id="GO:0009073">
    <property type="term" value="P:aromatic amino acid family biosynthetic process"/>
    <property type="evidence" value="ECO:0007669"/>
    <property type="project" value="UniProtKB-KW"/>
</dbReference>
<dbReference type="Pfam" id="PF08501">
    <property type="entry name" value="Shikimate_dh_N"/>
    <property type="match status" value="1"/>
</dbReference>
<dbReference type="GO" id="GO:0004764">
    <property type="term" value="F:shikimate 3-dehydrogenase (NADP+) activity"/>
    <property type="evidence" value="ECO:0007669"/>
    <property type="project" value="UniProtKB-EC"/>
</dbReference>
<keyword evidence="10" id="KW-1185">Reference proteome</keyword>
<organism evidence="9 10">
    <name type="scientific">Blastopirellula sediminis</name>
    <dbReference type="NCBI Taxonomy" id="2894196"/>
    <lineage>
        <taxon>Bacteria</taxon>
        <taxon>Pseudomonadati</taxon>
        <taxon>Planctomycetota</taxon>
        <taxon>Planctomycetia</taxon>
        <taxon>Pirellulales</taxon>
        <taxon>Pirellulaceae</taxon>
        <taxon>Blastopirellula</taxon>
    </lineage>
</organism>
<gene>
    <name evidence="9" type="ORF">LOC68_14915</name>
</gene>
<evidence type="ECO:0000259" key="8">
    <source>
        <dbReference type="Pfam" id="PF08501"/>
    </source>
</evidence>
<evidence type="ECO:0000256" key="2">
    <source>
        <dbReference type="ARBA" id="ARBA00012962"/>
    </source>
</evidence>
<dbReference type="Proteomes" id="UP001139103">
    <property type="component" value="Unassembled WGS sequence"/>
</dbReference>
<evidence type="ECO:0000256" key="6">
    <source>
        <dbReference type="ARBA" id="ARBA00049442"/>
    </source>
</evidence>
<name>A0A9X1SH41_9BACT</name>
<dbReference type="SUPFAM" id="SSF51735">
    <property type="entry name" value="NAD(P)-binding Rossmann-fold domains"/>
    <property type="match status" value="1"/>
</dbReference>
<protein>
    <recommendedName>
        <fullName evidence="2">shikimate dehydrogenase (NADP(+))</fullName>
        <ecNumber evidence="2">1.1.1.25</ecNumber>
    </recommendedName>
</protein>
<dbReference type="Pfam" id="PF01488">
    <property type="entry name" value="Shikimate_DH"/>
    <property type="match status" value="1"/>
</dbReference>
<evidence type="ECO:0000256" key="5">
    <source>
        <dbReference type="ARBA" id="ARBA00023141"/>
    </source>
</evidence>
<reference evidence="9" key="1">
    <citation type="submission" date="2021-11" db="EMBL/GenBank/DDBJ databases">
        <title>Genome sequence.</title>
        <authorList>
            <person name="Sun Q."/>
        </authorList>
    </citation>
    <scope>NUCLEOTIDE SEQUENCE</scope>
    <source>
        <strain evidence="9">JC732</strain>
    </source>
</reference>
<dbReference type="GO" id="GO:0005829">
    <property type="term" value="C:cytosol"/>
    <property type="evidence" value="ECO:0007669"/>
    <property type="project" value="TreeGrafter"/>
</dbReference>
<proteinExistence type="predicted"/>
<evidence type="ECO:0000259" key="7">
    <source>
        <dbReference type="Pfam" id="PF01488"/>
    </source>
</evidence>
<evidence type="ECO:0000256" key="4">
    <source>
        <dbReference type="ARBA" id="ARBA00023002"/>
    </source>
</evidence>
<evidence type="ECO:0000313" key="9">
    <source>
        <dbReference type="EMBL" id="MCC9629682.1"/>
    </source>
</evidence>
<feature type="domain" description="Quinate/shikimate 5-dehydrogenase/glutamyl-tRNA reductase" evidence="7">
    <location>
        <begin position="153"/>
        <end position="257"/>
    </location>
</feature>
<comment type="caution">
    <text evidence="9">The sequence shown here is derived from an EMBL/GenBank/DDBJ whole genome shotgun (WGS) entry which is preliminary data.</text>
</comment>
<dbReference type="GO" id="GO:0050661">
    <property type="term" value="F:NADP binding"/>
    <property type="evidence" value="ECO:0007669"/>
    <property type="project" value="TreeGrafter"/>
</dbReference>
<dbReference type="AlphaFoldDB" id="A0A9X1SH41"/>
<sequence length="313" mass="33411">MPFSMIAAAGEGKRYGRRGRCKAADYASECIGRNDFSLLDAMTHETLQEIVCSLGYPAAGNPTQYVMEKCFEAAGCDWRCLTLEVELGDFAEALRGTRALGFLGVSVGTPFLKEAVALLDEKTPVVEIGGIVNCVSIREGKLFGENTEAAAVAKTLGDVTEKRIVIAGAGSRGRAIAAQLAAMSPQKMTILAAADEPGQSLAHRLHEDFSVETAYELAEKPLPLSDVDIVIQTGDAEETLLFDPATITKEMTIVDLAITPSNALGDAVLSTEATLHDGLTIAAQVHALNYRIWTGNEADVAMIRETLEEYLGI</sequence>
<dbReference type="InterPro" id="IPR046346">
    <property type="entry name" value="Aminoacid_DH-like_N_sf"/>
</dbReference>